<reference evidence="1 2" key="1">
    <citation type="submission" date="2017-11" db="EMBL/GenBank/DDBJ databases">
        <title>De novo assembly and phasing of dikaryotic genomes from two isolates of Puccinia coronata f. sp. avenae, the causal agent of oat crown rust.</title>
        <authorList>
            <person name="Miller M.E."/>
            <person name="Zhang Y."/>
            <person name="Omidvar V."/>
            <person name="Sperschneider J."/>
            <person name="Schwessinger B."/>
            <person name="Raley C."/>
            <person name="Palmer J.M."/>
            <person name="Garnica D."/>
            <person name="Upadhyaya N."/>
            <person name="Rathjen J."/>
            <person name="Taylor J.M."/>
            <person name="Park R.F."/>
            <person name="Dodds P.N."/>
            <person name="Hirsch C.D."/>
            <person name="Kianian S.F."/>
            <person name="Figueroa M."/>
        </authorList>
    </citation>
    <scope>NUCLEOTIDE SEQUENCE [LARGE SCALE GENOMIC DNA]</scope>
    <source>
        <strain evidence="1">12NC29</strain>
    </source>
</reference>
<keyword evidence="2" id="KW-1185">Reference proteome</keyword>
<evidence type="ECO:0000313" key="1">
    <source>
        <dbReference type="EMBL" id="PLW25423.1"/>
    </source>
</evidence>
<protein>
    <submittedName>
        <fullName evidence="1">Uncharacterized protein</fullName>
    </submittedName>
</protein>
<sequence length="69" mass="7564">MAEDWNPAAAACHGDVGETVSRKVIPKNVIVDVVLSMSVKPRQLNVHKVFEPDCSAHPVKLITDCRLRA</sequence>
<proteinExistence type="predicted"/>
<organism evidence="1 2">
    <name type="scientific">Puccinia coronata f. sp. avenae</name>
    <dbReference type="NCBI Taxonomy" id="200324"/>
    <lineage>
        <taxon>Eukaryota</taxon>
        <taxon>Fungi</taxon>
        <taxon>Dikarya</taxon>
        <taxon>Basidiomycota</taxon>
        <taxon>Pucciniomycotina</taxon>
        <taxon>Pucciniomycetes</taxon>
        <taxon>Pucciniales</taxon>
        <taxon>Pucciniaceae</taxon>
        <taxon>Puccinia</taxon>
    </lineage>
</organism>
<name>A0A2N5TIU4_9BASI</name>
<comment type="caution">
    <text evidence="1">The sequence shown here is derived from an EMBL/GenBank/DDBJ whole genome shotgun (WGS) entry which is preliminary data.</text>
</comment>
<evidence type="ECO:0000313" key="2">
    <source>
        <dbReference type="Proteomes" id="UP000235388"/>
    </source>
</evidence>
<gene>
    <name evidence="1" type="ORF">PCANC_27906</name>
</gene>
<dbReference type="Proteomes" id="UP000235388">
    <property type="component" value="Unassembled WGS sequence"/>
</dbReference>
<accession>A0A2N5TIU4</accession>
<dbReference type="AlphaFoldDB" id="A0A2N5TIU4"/>
<dbReference type="EMBL" id="PGCJ01000618">
    <property type="protein sequence ID" value="PLW25423.1"/>
    <property type="molecule type" value="Genomic_DNA"/>
</dbReference>